<dbReference type="Gene3D" id="3.40.50.720">
    <property type="entry name" value="NAD(P)-binding Rossmann-like Domain"/>
    <property type="match status" value="1"/>
</dbReference>
<comment type="similarity">
    <text evidence="1">Belongs to the zinc-containing alcohol dehydrogenase family. Quinone oxidoreductase subfamily.</text>
</comment>
<dbReference type="GO" id="GO:0006633">
    <property type="term" value="P:fatty acid biosynthetic process"/>
    <property type="evidence" value="ECO:0007669"/>
    <property type="project" value="UniProtKB-KW"/>
</dbReference>
<evidence type="ECO:0000256" key="2">
    <source>
        <dbReference type="ARBA" id="ARBA00022516"/>
    </source>
</evidence>
<evidence type="ECO:0000256" key="4">
    <source>
        <dbReference type="ARBA" id="ARBA00022857"/>
    </source>
</evidence>
<evidence type="ECO:0000259" key="11">
    <source>
        <dbReference type="SMART" id="SM00829"/>
    </source>
</evidence>
<dbReference type="Pfam" id="PF08240">
    <property type="entry name" value="ADH_N"/>
    <property type="match status" value="1"/>
</dbReference>
<keyword evidence="3" id="KW-0276">Fatty acid metabolism</keyword>
<organism evidence="12 13">
    <name type="scientific">Phyllobacterium sophorae</name>
    <dbReference type="NCBI Taxonomy" id="1520277"/>
    <lineage>
        <taxon>Bacteria</taxon>
        <taxon>Pseudomonadati</taxon>
        <taxon>Pseudomonadota</taxon>
        <taxon>Alphaproteobacteria</taxon>
        <taxon>Hyphomicrobiales</taxon>
        <taxon>Phyllobacteriaceae</taxon>
        <taxon>Phyllobacterium</taxon>
    </lineage>
</organism>
<dbReference type="InterPro" id="IPR020843">
    <property type="entry name" value="ER"/>
</dbReference>
<dbReference type="Proteomes" id="UP000241764">
    <property type="component" value="Unassembled WGS sequence"/>
</dbReference>
<protein>
    <recommendedName>
        <fullName evidence="9">enoyl-[acyl-carrier-protein] reductase</fullName>
        <ecNumber evidence="9">1.3.1.104</ecNumber>
    </recommendedName>
</protein>
<accession>A0A2P7BFN0</accession>
<comment type="catalytic activity">
    <reaction evidence="10">
        <text>a 2,3-saturated acyl-[ACP] + NADP(+) = a (2E)-enoyl-[ACP] + NADPH + H(+)</text>
        <dbReference type="Rhea" id="RHEA:22564"/>
        <dbReference type="Rhea" id="RHEA-COMP:9925"/>
        <dbReference type="Rhea" id="RHEA-COMP:9926"/>
        <dbReference type="ChEBI" id="CHEBI:15378"/>
        <dbReference type="ChEBI" id="CHEBI:57783"/>
        <dbReference type="ChEBI" id="CHEBI:58349"/>
        <dbReference type="ChEBI" id="CHEBI:78784"/>
        <dbReference type="ChEBI" id="CHEBI:78785"/>
        <dbReference type="EC" id="1.3.1.104"/>
    </reaction>
</comment>
<dbReference type="SUPFAM" id="SSF51735">
    <property type="entry name" value="NAD(P)-binding Rossmann-fold domains"/>
    <property type="match status" value="1"/>
</dbReference>
<feature type="domain" description="Enoyl reductase (ER)" evidence="11">
    <location>
        <begin position="11"/>
        <end position="296"/>
    </location>
</feature>
<dbReference type="InterPro" id="IPR013149">
    <property type="entry name" value="ADH-like_C"/>
</dbReference>
<keyword evidence="2" id="KW-0444">Lipid biosynthesis</keyword>
<dbReference type="EMBL" id="PGGM01000003">
    <property type="protein sequence ID" value="PSH65228.1"/>
    <property type="molecule type" value="Genomic_DNA"/>
</dbReference>
<evidence type="ECO:0000256" key="5">
    <source>
        <dbReference type="ARBA" id="ARBA00022946"/>
    </source>
</evidence>
<dbReference type="EC" id="1.3.1.104" evidence="9"/>
<dbReference type="InterPro" id="IPR013154">
    <property type="entry name" value="ADH-like_N"/>
</dbReference>
<name>A0A2P7BFN0_9HYPH</name>
<evidence type="ECO:0000313" key="13">
    <source>
        <dbReference type="Proteomes" id="UP000241764"/>
    </source>
</evidence>
<evidence type="ECO:0000256" key="10">
    <source>
        <dbReference type="ARBA" id="ARBA00048843"/>
    </source>
</evidence>
<keyword evidence="8" id="KW-0275">Fatty acid biosynthesis</keyword>
<evidence type="ECO:0000256" key="3">
    <source>
        <dbReference type="ARBA" id="ARBA00022832"/>
    </source>
</evidence>
<evidence type="ECO:0000256" key="8">
    <source>
        <dbReference type="ARBA" id="ARBA00023160"/>
    </source>
</evidence>
<dbReference type="InterPro" id="IPR011032">
    <property type="entry name" value="GroES-like_sf"/>
</dbReference>
<dbReference type="RefSeq" id="WP_106663643.1">
    <property type="nucleotide sequence ID" value="NZ_PGGM01000003.1"/>
</dbReference>
<dbReference type="PANTHER" id="PTHR43981">
    <property type="entry name" value="ENOYL-[ACYL-CARRIER-PROTEIN] REDUCTASE, MITOCHONDRIAL"/>
    <property type="match status" value="1"/>
</dbReference>
<evidence type="ECO:0000313" key="12">
    <source>
        <dbReference type="EMBL" id="PSH65228.1"/>
    </source>
</evidence>
<keyword evidence="5" id="KW-0809">Transit peptide</keyword>
<dbReference type="OrthoDB" id="9787435at2"/>
<evidence type="ECO:0000256" key="9">
    <source>
        <dbReference type="ARBA" id="ARBA00038963"/>
    </source>
</evidence>
<sequence length="330" mass="36083">MKAIVFDKVGSPREVLRLAEVPIPDIKDNEVLIRMVSAPISPGDFLFIENLYPESKRPVFPQQTGGNHGAGIVQEVGKDVAGTEPGAYVAFSYYNSWAEYAAVPAEWLMPLPRIFPPEKAAQFFNLITAWDLVEAAQLKPGDWLAVTAGNSTVSTMVLQFAKARGVNVISFVRRAYLDLNDLGAAEVVELSSLAGSVGDRVAEITAGMGLNALIDNVGGPVTGELIRHMAFGGQVIINGGMSPDRFELHNFDVLLSGIEIRSHVYRYFFTPPHPNDGQILRRIAEATASPDFKVAVGGMNRLEDFERAVAETLDRPERGKQFFELCGLEY</sequence>
<dbReference type="PANTHER" id="PTHR43981:SF2">
    <property type="entry name" value="ENOYL-[ACYL-CARRIER-PROTEIN] REDUCTASE, MITOCHONDRIAL"/>
    <property type="match status" value="1"/>
</dbReference>
<keyword evidence="7" id="KW-0443">Lipid metabolism</keyword>
<dbReference type="Gene3D" id="3.90.180.10">
    <property type="entry name" value="Medium-chain alcohol dehydrogenases, catalytic domain"/>
    <property type="match status" value="1"/>
</dbReference>
<dbReference type="GO" id="GO:0141148">
    <property type="term" value="F:enoyl-[acyl-carrier-protein] reductase (NADPH) activity"/>
    <property type="evidence" value="ECO:0007669"/>
    <property type="project" value="UniProtKB-EC"/>
</dbReference>
<reference evidence="13" key="1">
    <citation type="submission" date="2017-11" db="EMBL/GenBank/DDBJ databases">
        <authorList>
            <person name="Kuznetsova I."/>
            <person name="Sazanova A."/>
            <person name="Chirak E."/>
            <person name="Safronova V."/>
            <person name="Willems A."/>
        </authorList>
    </citation>
    <scope>NUCLEOTIDE SEQUENCE [LARGE SCALE GENOMIC DNA]</scope>
    <source>
        <strain evidence="13">CCBAU 03422</strain>
    </source>
</reference>
<dbReference type="Pfam" id="PF00107">
    <property type="entry name" value="ADH_zinc_N"/>
    <property type="match status" value="1"/>
</dbReference>
<proteinExistence type="inferred from homology"/>
<dbReference type="InterPro" id="IPR051034">
    <property type="entry name" value="Mito_Enoyl-ACP_Reductase"/>
</dbReference>
<keyword evidence="6" id="KW-0560">Oxidoreductase</keyword>
<dbReference type="SMART" id="SM00829">
    <property type="entry name" value="PKS_ER"/>
    <property type="match status" value="1"/>
</dbReference>
<comment type="caution">
    <text evidence="12">The sequence shown here is derived from an EMBL/GenBank/DDBJ whole genome shotgun (WGS) entry which is preliminary data.</text>
</comment>
<gene>
    <name evidence="12" type="ORF">CU103_09435</name>
</gene>
<keyword evidence="4" id="KW-0521">NADP</keyword>
<dbReference type="AlphaFoldDB" id="A0A2P7BFN0"/>
<dbReference type="InterPro" id="IPR036291">
    <property type="entry name" value="NAD(P)-bd_dom_sf"/>
</dbReference>
<keyword evidence="13" id="KW-1185">Reference proteome</keyword>
<evidence type="ECO:0000256" key="6">
    <source>
        <dbReference type="ARBA" id="ARBA00023002"/>
    </source>
</evidence>
<evidence type="ECO:0000256" key="7">
    <source>
        <dbReference type="ARBA" id="ARBA00023098"/>
    </source>
</evidence>
<dbReference type="SUPFAM" id="SSF50129">
    <property type="entry name" value="GroES-like"/>
    <property type="match status" value="1"/>
</dbReference>
<evidence type="ECO:0000256" key="1">
    <source>
        <dbReference type="ARBA" id="ARBA00010371"/>
    </source>
</evidence>